<dbReference type="Pfam" id="PF09905">
    <property type="entry name" value="VF530"/>
    <property type="match status" value="1"/>
</dbReference>
<organism evidence="2 3">
    <name type="scientific">Vogesella aquatica</name>
    <dbReference type="NCBI Taxonomy" id="2984206"/>
    <lineage>
        <taxon>Bacteria</taxon>
        <taxon>Pseudomonadati</taxon>
        <taxon>Pseudomonadota</taxon>
        <taxon>Betaproteobacteria</taxon>
        <taxon>Neisseriales</taxon>
        <taxon>Chromobacteriaceae</taxon>
        <taxon>Vogesella</taxon>
    </lineage>
</organism>
<evidence type="ECO:0000313" key="3">
    <source>
        <dbReference type="Proteomes" id="UP001219956"/>
    </source>
</evidence>
<sequence length="101" mass="11316">MSDKPAPKDPLQGVTLEALLNELVAHYGWPQLGRLVKIRCFNSDPSIKSSLTFLRRTPWARAEVEALYIQLKTPKPARPPRAQARQGDAPRVLFARKPDAS</sequence>
<dbReference type="InterPro" id="IPR036361">
    <property type="entry name" value="SAP_dom_sf"/>
</dbReference>
<gene>
    <name evidence="2" type="ORF">PQU95_01265</name>
</gene>
<name>A0ABT5IUJ1_9NEIS</name>
<proteinExistence type="predicted"/>
<dbReference type="Gene3D" id="1.10.720.30">
    <property type="entry name" value="SAP domain"/>
    <property type="match status" value="1"/>
</dbReference>
<evidence type="ECO:0000256" key="1">
    <source>
        <dbReference type="SAM" id="MobiDB-lite"/>
    </source>
</evidence>
<dbReference type="InterPro" id="IPR018668">
    <property type="entry name" value="DNA-binding_VF530-like"/>
</dbReference>
<evidence type="ECO:0000313" key="2">
    <source>
        <dbReference type="EMBL" id="MDC7715851.1"/>
    </source>
</evidence>
<dbReference type="Proteomes" id="UP001219956">
    <property type="component" value="Unassembled WGS sequence"/>
</dbReference>
<keyword evidence="3" id="KW-1185">Reference proteome</keyword>
<protein>
    <submittedName>
        <fullName evidence="2">VF530 family protein</fullName>
    </submittedName>
</protein>
<reference evidence="2 3" key="1">
    <citation type="submission" date="2023-01" db="EMBL/GenBank/DDBJ databases">
        <title>Novel species of the genus Vogesella isolated from rivers.</title>
        <authorList>
            <person name="Lu H."/>
        </authorList>
    </citation>
    <scope>NUCLEOTIDE SEQUENCE [LARGE SCALE GENOMIC DNA]</scope>
    <source>
        <strain evidence="2 3">DC21W</strain>
    </source>
</reference>
<dbReference type="RefSeq" id="WP_272750332.1">
    <property type="nucleotide sequence ID" value="NZ_JAQQLF010000001.1"/>
</dbReference>
<comment type="caution">
    <text evidence="2">The sequence shown here is derived from an EMBL/GenBank/DDBJ whole genome shotgun (WGS) entry which is preliminary data.</text>
</comment>
<dbReference type="EMBL" id="JAQQLF010000001">
    <property type="protein sequence ID" value="MDC7715851.1"/>
    <property type="molecule type" value="Genomic_DNA"/>
</dbReference>
<accession>A0ABT5IUJ1</accession>
<feature type="compositionally biased region" description="Low complexity" evidence="1">
    <location>
        <begin position="80"/>
        <end position="91"/>
    </location>
</feature>
<feature type="region of interest" description="Disordered" evidence="1">
    <location>
        <begin position="73"/>
        <end position="101"/>
    </location>
</feature>